<dbReference type="Gene3D" id="3.10.20.90">
    <property type="entry name" value="Phosphatidylinositol 3-kinase Catalytic Subunit, Chain A, domain 1"/>
    <property type="match status" value="1"/>
</dbReference>
<evidence type="ECO:0000259" key="1">
    <source>
        <dbReference type="Pfam" id="PF11976"/>
    </source>
</evidence>
<dbReference type="Proteomes" id="UP001489004">
    <property type="component" value="Unassembled WGS sequence"/>
</dbReference>
<protein>
    <recommendedName>
        <fullName evidence="1">Rad60/SUMO-like domain-containing protein</fullName>
    </recommendedName>
</protein>
<keyword evidence="3" id="KW-1185">Reference proteome</keyword>
<dbReference type="AlphaFoldDB" id="A0AAW1QTQ8"/>
<dbReference type="SUPFAM" id="SSF54236">
    <property type="entry name" value="Ubiquitin-like"/>
    <property type="match status" value="1"/>
</dbReference>
<reference evidence="2 3" key="1">
    <citation type="journal article" date="2024" name="Nat. Commun.">
        <title>Phylogenomics reveals the evolutionary origins of lichenization in chlorophyte algae.</title>
        <authorList>
            <person name="Puginier C."/>
            <person name="Libourel C."/>
            <person name="Otte J."/>
            <person name="Skaloud P."/>
            <person name="Haon M."/>
            <person name="Grisel S."/>
            <person name="Petersen M."/>
            <person name="Berrin J.G."/>
            <person name="Delaux P.M."/>
            <person name="Dal Grande F."/>
            <person name="Keller J."/>
        </authorList>
    </citation>
    <scope>NUCLEOTIDE SEQUENCE [LARGE SCALE GENOMIC DNA]</scope>
    <source>
        <strain evidence="2 3">SAG 2043</strain>
    </source>
</reference>
<comment type="caution">
    <text evidence="2">The sequence shown here is derived from an EMBL/GenBank/DDBJ whole genome shotgun (WGS) entry which is preliminary data.</text>
</comment>
<proteinExistence type="predicted"/>
<sequence length="100" mass="11468">MAEEKPNTINLKVKDQTGTEVQFKVKWDTPLQKVFNAYAYMLHQGGSRPRPAQVHGGWCLAEQRSDTPRTGPGRWRRDRCHDDAAGWLWVLPLKRRASAP</sequence>
<evidence type="ECO:0000313" key="3">
    <source>
        <dbReference type="Proteomes" id="UP001489004"/>
    </source>
</evidence>
<accession>A0AAW1QTQ8</accession>
<dbReference type="Pfam" id="PF11976">
    <property type="entry name" value="Rad60-SLD"/>
    <property type="match status" value="1"/>
</dbReference>
<dbReference type="InterPro" id="IPR029071">
    <property type="entry name" value="Ubiquitin-like_domsf"/>
</dbReference>
<dbReference type="EMBL" id="JALJOR010000002">
    <property type="protein sequence ID" value="KAK9824649.1"/>
    <property type="molecule type" value="Genomic_DNA"/>
</dbReference>
<evidence type="ECO:0000313" key="2">
    <source>
        <dbReference type="EMBL" id="KAK9824649.1"/>
    </source>
</evidence>
<gene>
    <name evidence="2" type="ORF">WJX72_012043</name>
</gene>
<organism evidence="2 3">
    <name type="scientific">[Myrmecia] bisecta</name>
    <dbReference type="NCBI Taxonomy" id="41462"/>
    <lineage>
        <taxon>Eukaryota</taxon>
        <taxon>Viridiplantae</taxon>
        <taxon>Chlorophyta</taxon>
        <taxon>core chlorophytes</taxon>
        <taxon>Trebouxiophyceae</taxon>
        <taxon>Trebouxiales</taxon>
        <taxon>Trebouxiaceae</taxon>
        <taxon>Myrmecia</taxon>
    </lineage>
</organism>
<dbReference type="InterPro" id="IPR022617">
    <property type="entry name" value="Rad60/SUMO-like_dom"/>
</dbReference>
<feature type="domain" description="Rad60/SUMO-like" evidence="1">
    <location>
        <begin position="9"/>
        <end position="43"/>
    </location>
</feature>
<name>A0AAW1QTQ8_9CHLO</name>